<evidence type="ECO:0000313" key="4">
    <source>
        <dbReference type="Proteomes" id="UP000193900"/>
    </source>
</evidence>
<evidence type="ECO:0000256" key="1">
    <source>
        <dbReference type="SAM" id="MobiDB-lite"/>
    </source>
</evidence>
<dbReference type="RefSeq" id="WP_085878661.1">
    <property type="nucleotide sequence ID" value="NZ_FWFZ01000007.1"/>
</dbReference>
<feature type="signal peptide" evidence="2">
    <location>
        <begin position="1"/>
        <end position="23"/>
    </location>
</feature>
<evidence type="ECO:0000313" key="3">
    <source>
        <dbReference type="EMBL" id="SLN43749.1"/>
    </source>
</evidence>
<dbReference type="Proteomes" id="UP000193900">
    <property type="component" value="Unassembled WGS sequence"/>
</dbReference>
<keyword evidence="2" id="KW-0732">Signal</keyword>
<protein>
    <recommendedName>
        <fullName evidence="5">ABC transporter substrate-binding protein</fullName>
    </recommendedName>
</protein>
<name>A0A1Y5SMW1_9RHOB</name>
<reference evidence="3 4" key="1">
    <citation type="submission" date="2017-03" db="EMBL/GenBank/DDBJ databases">
        <authorList>
            <person name="Afonso C.L."/>
            <person name="Miller P.J."/>
            <person name="Scott M.A."/>
            <person name="Spackman E."/>
            <person name="Goraichik I."/>
            <person name="Dimitrov K.M."/>
            <person name="Suarez D.L."/>
            <person name="Swayne D.E."/>
        </authorList>
    </citation>
    <scope>NUCLEOTIDE SEQUENCE [LARGE SCALE GENOMIC DNA]</scope>
    <source>
        <strain evidence="3 4">CECT 7023</strain>
    </source>
</reference>
<dbReference type="Gene3D" id="2.60.120.380">
    <property type="match status" value="3"/>
</dbReference>
<feature type="region of interest" description="Disordered" evidence="1">
    <location>
        <begin position="152"/>
        <end position="181"/>
    </location>
</feature>
<feature type="chain" id="PRO_5012102272" description="ABC transporter substrate-binding protein" evidence="2">
    <location>
        <begin position="24"/>
        <end position="427"/>
    </location>
</feature>
<gene>
    <name evidence="3" type="ORF">ROA7023_01796</name>
</gene>
<sequence>MTLRISLILGPVAACALALPAAAQDYCGGGSGTWIGGNQANSDIATSDTYREQLALVLLGNAHVSLFDLSSAMDVRLEAQGRGAGDPVIEILDSTGAVVGGDDDSGGGTSSAALLSLQPGTYCMNTSSYDNAPLTATVRIGQTRHEALTEGGAQLSANGGNTGGGNTGGGDTGNDGGGSMTDSGACGGAMMIGGGNPVEGSLGGGLSVTNAIDSVPTYAFVVGSPTTLSITAENQDADPVLTLTGDDGTFYAENDDFDGLNSRIDMTTALQPGTYCIGLRALSNGTLPVTVALTGYDPVAAAQALYDQGEVAPPMDGSYPITPLGTVASRSVSNAQVQGDRAQWFSLTVDQTGLLLIEAIATSNGDPVLRLFDDVGRQIGYNDDYGQGLDSQIAARVFPGTYLVALTDISGSSPMLRLVMERYVPAQ</sequence>
<organism evidence="3 4">
    <name type="scientific">Roseisalinus antarcticus</name>
    <dbReference type="NCBI Taxonomy" id="254357"/>
    <lineage>
        <taxon>Bacteria</taxon>
        <taxon>Pseudomonadati</taxon>
        <taxon>Pseudomonadota</taxon>
        <taxon>Alphaproteobacteria</taxon>
        <taxon>Rhodobacterales</taxon>
        <taxon>Roseobacteraceae</taxon>
        <taxon>Roseisalinus</taxon>
    </lineage>
</organism>
<dbReference type="AlphaFoldDB" id="A0A1Y5SMW1"/>
<dbReference type="EMBL" id="FWFZ01000007">
    <property type="protein sequence ID" value="SLN43749.1"/>
    <property type="molecule type" value="Genomic_DNA"/>
</dbReference>
<feature type="compositionally biased region" description="Gly residues" evidence="1">
    <location>
        <begin position="160"/>
        <end position="181"/>
    </location>
</feature>
<proteinExistence type="predicted"/>
<keyword evidence="4" id="KW-1185">Reference proteome</keyword>
<dbReference type="OrthoDB" id="7848279at2"/>
<evidence type="ECO:0008006" key="5">
    <source>
        <dbReference type="Google" id="ProtNLM"/>
    </source>
</evidence>
<evidence type="ECO:0000256" key="2">
    <source>
        <dbReference type="SAM" id="SignalP"/>
    </source>
</evidence>
<accession>A0A1Y5SMW1</accession>